<accession>A0AA86JYQ7</accession>
<evidence type="ECO:0000313" key="1">
    <source>
        <dbReference type="EMBL" id="CAG9709298.1"/>
    </source>
</evidence>
<name>A0AA86JYQ7_9CLOT</name>
<dbReference type="RefSeq" id="WP_316374050.1">
    <property type="nucleotide sequence ID" value="NZ_CAKJVE010000004.1"/>
</dbReference>
<evidence type="ECO:0000313" key="3">
    <source>
        <dbReference type="Proteomes" id="UP000789738"/>
    </source>
</evidence>
<dbReference type="EMBL" id="CAMTCP010000300">
    <property type="protein sequence ID" value="CAI3698265.1"/>
    <property type="molecule type" value="Genomic_DNA"/>
</dbReference>
<reference evidence="2" key="2">
    <citation type="submission" date="2022-10" db="EMBL/GenBank/DDBJ databases">
        <authorList>
            <person name="Aires J."/>
            <person name="Mesa V."/>
        </authorList>
    </citation>
    <scope>NUCLEOTIDE SEQUENCE</scope>
    <source>
        <strain evidence="2">Clostridium neonatale JD116</strain>
    </source>
</reference>
<dbReference type="EMBL" id="CAKJVE010000004">
    <property type="protein sequence ID" value="CAG9709298.1"/>
    <property type="molecule type" value="Genomic_DNA"/>
</dbReference>
<reference evidence="1" key="1">
    <citation type="submission" date="2021-10" db="EMBL/GenBank/DDBJ databases">
        <authorList>
            <person name="Mesa V."/>
        </authorList>
    </citation>
    <scope>NUCLEOTIDE SEQUENCE</scope>
    <source>
        <strain evidence="1">CC3_PB</strain>
    </source>
</reference>
<sequence>MMYKMTLGDFACKMLTPSEIKFWIENEIGKYGNKSEKAEEWCNNAVVGNVYIDDFIHIEVTD</sequence>
<dbReference type="Proteomes" id="UP001189143">
    <property type="component" value="Unassembled WGS sequence"/>
</dbReference>
<evidence type="ECO:0000313" key="2">
    <source>
        <dbReference type="EMBL" id="CAI3698265.1"/>
    </source>
</evidence>
<dbReference type="Proteomes" id="UP000789738">
    <property type="component" value="Unassembled WGS sequence"/>
</dbReference>
<dbReference type="AlphaFoldDB" id="A0AA86JYQ7"/>
<comment type="caution">
    <text evidence="1">The sequence shown here is derived from an EMBL/GenBank/DDBJ whole genome shotgun (WGS) entry which is preliminary data.</text>
</comment>
<proteinExistence type="predicted"/>
<protein>
    <submittedName>
        <fullName evidence="1">Uncharacterized protein</fullName>
    </submittedName>
</protein>
<organism evidence="1 3">
    <name type="scientific">Clostridium neonatale</name>
    <dbReference type="NCBI Taxonomy" id="137838"/>
    <lineage>
        <taxon>Bacteria</taxon>
        <taxon>Bacillati</taxon>
        <taxon>Bacillota</taxon>
        <taxon>Clostridia</taxon>
        <taxon>Eubacteriales</taxon>
        <taxon>Clostridiaceae</taxon>
        <taxon>Clostridium</taxon>
    </lineage>
</organism>
<gene>
    <name evidence="2" type="ORF">CNEO2_970009</name>
    <name evidence="1" type="ORF">CNEO_44117</name>
</gene>